<sequence length="267" mass="29631">MPSLNPKRIVAGTGRLFRRANEQEPAQATPPIISVRSQPPAPVASVEPENPFKLTFGKSGQLLGHFESIKYDMPDPRFLSFNHLSSFMMEQRIEQYLRKISGSSKTAGEKIMATILVKWAKAAVGLPNSDYNQVVWFLDTPSSHAKEKASWISELDRLYPQLLPHEGNEDKLGKVLTIIASKSTLSGSMSVDVPSHPSLADLICQVYAFIRFRYAHYEAELQRHRNIDPTIFHDTPRVLPHATAPQQNALPVSPAGVGVKGLGNARR</sequence>
<protein>
    <submittedName>
        <fullName evidence="2">Uncharacterized protein</fullName>
    </submittedName>
</protein>
<dbReference type="Proteomes" id="UP000594638">
    <property type="component" value="Unassembled WGS sequence"/>
</dbReference>
<evidence type="ECO:0000313" key="2">
    <source>
        <dbReference type="EMBL" id="CAA2976685.1"/>
    </source>
</evidence>
<proteinExistence type="predicted"/>
<keyword evidence="3" id="KW-1185">Reference proteome</keyword>
<accession>A0A8S0RCM2</accession>
<evidence type="ECO:0000313" key="3">
    <source>
        <dbReference type="Proteomes" id="UP000594638"/>
    </source>
</evidence>
<reference evidence="2 3" key="1">
    <citation type="submission" date="2019-12" db="EMBL/GenBank/DDBJ databases">
        <authorList>
            <person name="Alioto T."/>
            <person name="Alioto T."/>
            <person name="Gomez Garrido J."/>
        </authorList>
    </citation>
    <scope>NUCLEOTIDE SEQUENCE [LARGE SCALE GENOMIC DNA]</scope>
</reference>
<comment type="caution">
    <text evidence="2">The sequence shown here is derived from an EMBL/GenBank/DDBJ whole genome shotgun (WGS) entry which is preliminary data.</text>
</comment>
<dbReference type="AlphaFoldDB" id="A0A8S0RCM2"/>
<organism evidence="2 3">
    <name type="scientific">Olea europaea subsp. europaea</name>
    <dbReference type="NCBI Taxonomy" id="158383"/>
    <lineage>
        <taxon>Eukaryota</taxon>
        <taxon>Viridiplantae</taxon>
        <taxon>Streptophyta</taxon>
        <taxon>Embryophyta</taxon>
        <taxon>Tracheophyta</taxon>
        <taxon>Spermatophyta</taxon>
        <taxon>Magnoliopsida</taxon>
        <taxon>eudicotyledons</taxon>
        <taxon>Gunneridae</taxon>
        <taxon>Pentapetalae</taxon>
        <taxon>asterids</taxon>
        <taxon>lamiids</taxon>
        <taxon>Lamiales</taxon>
        <taxon>Oleaceae</taxon>
        <taxon>Oleeae</taxon>
        <taxon>Olea</taxon>
    </lineage>
</organism>
<name>A0A8S0RCM2_OLEEU</name>
<dbReference type="Gramene" id="OE9A024603T1">
    <property type="protein sequence ID" value="OE9A024603C1"/>
    <property type="gene ID" value="OE9A024603"/>
</dbReference>
<dbReference type="EMBL" id="CACTIH010002513">
    <property type="protein sequence ID" value="CAA2976685.1"/>
    <property type="molecule type" value="Genomic_DNA"/>
</dbReference>
<feature type="region of interest" description="Disordered" evidence="1">
    <location>
        <begin position="18"/>
        <end position="41"/>
    </location>
</feature>
<feature type="region of interest" description="Disordered" evidence="1">
    <location>
        <begin position="247"/>
        <end position="267"/>
    </location>
</feature>
<gene>
    <name evidence="2" type="ORF">OLEA9_A024603</name>
</gene>
<evidence type="ECO:0000256" key="1">
    <source>
        <dbReference type="SAM" id="MobiDB-lite"/>
    </source>
</evidence>